<evidence type="ECO:0000313" key="2">
    <source>
        <dbReference type="Proteomes" id="UP000032304"/>
    </source>
</evidence>
<protein>
    <submittedName>
        <fullName evidence="1">Uncharacterized protein</fullName>
    </submittedName>
</protein>
<keyword evidence="2" id="KW-1185">Reference proteome</keyword>
<gene>
    <name evidence="1" type="ORF">B456_002G210700</name>
</gene>
<proteinExistence type="predicted"/>
<dbReference type="Proteomes" id="UP000032304">
    <property type="component" value="Chromosome 2"/>
</dbReference>
<organism evidence="1 2">
    <name type="scientific">Gossypium raimondii</name>
    <name type="common">Peruvian cotton</name>
    <name type="synonym">Gossypium klotzschianum subsp. raimondii</name>
    <dbReference type="NCBI Taxonomy" id="29730"/>
    <lineage>
        <taxon>Eukaryota</taxon>
        <taxon>Viridiplantae</taxon>
        <taxon>Streptophyta</taxon>
        <taxon>Embryophyta</taxon>
        <taxon>Tracheophyta</taxon>
        <taxon>Spermatophyta</taxon>
        <taxon>Magnoliopsida</taxon>
        <taxon>eudicotyledons</taxon>
        <taxon>Gunneridae</taxon>
        <taxon>Pentapetalae</taxon>
        <taxon>rosids</taxon>
        <taxon>malvids</taxon>
        <taxon>Malvales</taxon>
        <taxon>Malvaceae</taxon>
        <taxon>Malvoideae</taxon>
        <taxon>Gossypium</taxon>
    </lineage>
</organism>
<dbReference type="AlphaFoldDB" id="A0A0D2Q9X7"/>
<accession>A0A0D2Q9X7</accession>
<dbReference type="STRING" id="29730.A0A0D2Q9X7"/>
<reference evidence="1 2" key="1">
    <citation type="journal article" date="2012" name="Nature">
        <title>Repeated polyploidization of Gossypium genomes and the evolution of spinnable cotton fibres.</title>
        <authorList>
            <person name="Paterson A.H."/>
            <person name="Wendel J.F."/>
            <person name="Gundlach H."/>
            <person name="Guo H."/>
            <person name="Jenkins J."/>
            <person name="Jin D."/>
            <person name="Llewellyn D."/>
            <person name="Showmaker K.C."/>
            <person name="Shu S."/>
            <person name="Udall J."/>
            <person name="Yoo M.J."/>
            <person name="Byers R."/>
            <person name="Chen W."/>
            <person name="Doron-Faigenboim A."/>
            <person name="Duke M.V."/>
            <person name="Gong L."/>
            <person name="Grimwood J."/>
            <person name="Grover C."/>
            <person name="Grupp K."/>
            <person name="Hu G."/>
            <person name="Lee T.H."/>
            <person name="Li J."/>
            <person name="Lin L."/>
            <person name="Liu T."/>
            <person name="Marler B.S."/>
            <person name="Page J.T."/>
            <person name="Roberts A.W."/>
            <person name="Romanel E."/>
            <person name="Sanders W.S."/>
            <person name="Szadkowski E."/>
            <person name="Tan X."/>
            <person name="Tang H."/>
            <person name="Xu C."/>
            <person name="Wang J."/>
            <person name="Wang Z."/>
            <person name="Zhang D."/>
            <person name="Zhang L."/>
            <person name="Ashrafi H."/>
            <person name="Bedon F."/>
            <person name="Bowers J.E."/>
            <person name="Brubaker C.L."/>
            <person name="Chee P.W."/>
            <person name="Das S."/>
            <person name="Gingle A.R."/>
            <person name="Haigler C.H."/>
            <person name="Harker D."/>
            <person name="Hoffmann L.V."/>
            <person name="Hovav R."/>
            <person name="Jones D.C."/>
            <person name="Lemke C."/>
            <person name="Mansoor S."/>
            <person name="ur Rahman M."/>
            <person name="Rainville L.N."/>
            <person name="Rambani A."/>
            <person name="Reddy U.K."/>
            <person name="Rong J.K."/>
            <person name="Saranga Y."/>
            <person name="Scheffler B.E."/>
            <person name="Scheffler J.A."/>
            <person name="Stelly D.M."/>
            <person name="Triplett B.A."/>
            <person name="Van Deynze A."/>
            <person name="Vaslin M.F."/>
            <person name="Waghmare V.N."/>
            <person name="Walford S.A."/>
            <person name="Wright R.J."/>
            <person name="Zaki E.A."/>
            <person name="Zhang T."/>
            <person name="Dennis E.S."/>
            <person name="Mayer K.F."/>
            <person name="Peterson D.G."/>
            <person name="Rokhsar D.S."/>
            <person name="Wang X."/>
            <person name="Schmutz J."/>
        </authorList>
    </citation>
    <scope>NUCLEOTIDE SEQUENCE [LARGE SCALE GENOMIC DNA]</scope>
</reference>
<name>A0A0D2Q9X7_GOSRA</name>
<sequence length="74" mass="8325">MVNCYSLNSVGPTMENLSGPRRSLAVYFTSALSNRGMIRDAQEDLQHMAQVTSQTRYVASWRSSSVLAYRTCME</sequence>
<dbReference type="EMBL" id="CM001741">
    <property type="protein sequence ID" value="KJB16049.1"/>
    <property type="molecule type" value="Genomic_DNA"/>
</dbReference>
<evidence type="ECO:0000313" key="1">
    <source>
        <dbReference type="EMBL" id="KJB16049.1"/>
    </source>
</evidence>
<dbReference type="Gramene" id="KJB16049">
    <property type="protein sequence ID" value="KJB16049"/>
    <property type="gene ID" value="B456_002G210700"/>
</dbReference>